<organism evidence="2 3">
    <name type="scientific">Nocardioides oleivorans</name>
    <dbReference type="NCBI Taxonomy" id="273676"/>
    <lineage>
        <taxon>Bacteria</taxon>
        <taxon>Bacillati</taxon>
        <taxon>Actinomycetota</taxon>
        <taxon>Actinomycetes</taxon>
        <taxon>Propionibacteriales</taxon>
        <taxon>Nocardioidaceae</taxon>
        <taxon>Nocardioides</taxon>
    </lineage>
</organism>
<evidence type="ECO:0000313" key="2">
    <source>
        <dbReference type="EMBL" id="RYB89982.1"/>
    </source>
</evidence>
<evidence type="ECO:0008006" key="4">
    <source>
        <dbReference type="Google" id="ProtNLM"/>
    </source>
</evidence>
<reference evidence="2 3" key="1">
    <citation type="submission" date="2019-01" db="EMBL/GenBank/DDBJ databases">
        <title>Novel species of Nocardioides.</title>
        <authorList>
            <person name="Liu Q."/>
            <person name="Xin Y.-H."/>
        </authorList>
    </citation>
    <scope>NUCLEOTIDE SEQUENCE [LARGE SCALE GENOMIC DNA]</scope>
    <source>
        <strain evidence="2 3">CGMCC 4.6882</strain>
    </source>
</reference>
<dbReference type="RefSeq" id="WP_129402354.1">
    <property type="nucleotide sequence ID" value="NZ_SDWT01000006.1"/>
</dbReference>
<dbReference type="AlphaFoldDB" id="A0A4V1RJU3"/>
<sequence>MTSTTAFTRVAAAAAVIACVTAAPAFASGGDDDDHGGGGHDDRVELRGSCGGGAEWKLKVESDDGRLEVEGEVDGNASGQRWRWTLRHNGSVSDRGTSTTTGRSGSFEVERRMVDLAGTDTIAFRAARRGQVCRGVVDY</sequence>
<dbReference type="Proteomes" id="UP000294071">
    <property type="component" value="Unassembled WGS sequence"/>
</dbReference>
<name>A0A4V1RJU3_9ACTN</name>
<comment type="caution">
    <text evidence="2">The sequence shown here is derived from an EMBL/GenBank/DDBJ whole genome shotgun (WGS) entry which is preliminary data.</text>
</comment>
<evidence type="ECO:0000313" key="3">
    <source>
        <dbReference type="Proteomes" id="UP000294071"/>
    </source>
</evidence>
<dbReference type="EMBL" id="SDWT01000006">
    <property type="protein sequence ID" value="RYB89982.1"/>
    <property type="molecule type" value="Genomic_DNA"/>
</dbReference>
<proteinExistence type="predicted"/>
<gene>
    <name evidence="2" type="ORF">EUA93_21245</name>
</gene>
<protein>
    <recommendedName>
        <fullName evidence="4">Secreted protein</fullName>
    </recommendedName>
</protein>
<accession>A0A4V1RJU3</accession>
<keyword evidence="3" id="KW-1185">Reference proteome</keyword>
<feature type="chain" id="PRO_5020244534" description="Secreted protein" evidence="1">
    <location>
        <begin position="28"/>
        <end position="139"/>
    </location>
</feature>
<evidence type="ECO:0000256" key="1">
    <source>
        <dbReference type="SAM" id="SignalP"/>
    </source>
</evidence>
<dbReference type="OrthoDB" id="4870342at2"/>
<feature type="signal peptide" evidence="1">
    <location>
        <begin position="1"/>
        <end position="27"/>
    </location>
</feature>
<keyword evidence="1" id="KW-0732">Signal</keyword>